<evidence type="ECO:0000256" key="1">
    <source>
        <dbReference type="SAM" id="MobiDB-lite"/>
    </source>
</evidence>
<protein>
    <recommendedName>
        <fullName evidence="2">Retrotransposon gag domain-containing protein</fullName>
    </recommendedName>
</protein>
<evidence type="ECO:0000313" key="4">
    <source>
        <dbReference type="Proteomes" id="UP000288805"/>
    </source>
</evidence>
<organism evidence="3 4">
    <name type="scientific">Vitis vinifera</name>
    <name type="common">Grape</name>
    <dbReference type="NCBI Taxonomy" id="29760"/>
    <lineage>
        <taxon>Eukaryota</taxon>
        <taxon>Viridiplantae</taxon>
        <taxon>Streptophyta</taxon>
        <taxon>Embryophyta</taxon>
        <taxon>Tracheophyta</taxon>
        <taxon>Spermatophyta</taxon>
        <taxon>Magnoliopsida</taxon>
        <taxon>eudicotyledons</taxon>
        <taxon>Gunneridae</taxon>
        <taxon>Pentapetalae</taxon>
        <taxon>rosids</taxon>
        <taxon>Vitales</taxon>
        <taxon>Vitaceae</taxon>
        <taxon>Viteae</taxon>
        <taxon>Vitis</taxon>
    </lineage>
</organism>
<reference evidence="3 4" key="1">
    <citation type="journal article" date="2018" name="PLoS Genet.">
        <title>Population sequencing reveals clonal diversity and ancestral inbreeding in the grapevine cultivar Chardonnay.</title>
        <authorList>
            <person name="Roach M.J."/>
            <person name="Johnson D.L."/>
            <person name="Bohlmann J."/>
            <person name="van Vuuren H.J."/>
            <person name="Jones S.J."/>
            <person name="Pretorius I.S."/>
            <person name="Schmidt S.A."/>
            <person name="Borneman A.R."/>
        </authorList>
    </citation>
    <scope>NUCLEOTIDE SEQUENCE [LARGE SCALE GENOMIC DNA]</scope>
    <source>
        <strain evidence="4">cv. Chardonnay</strain>
        <tissue evidence="3">Leaf</tissue>
    </source>
</reference>
<dbReference type="EMBL" id="QGNW01000927">
    <property type="protein sequence ID" value="RVW58762.1"/>
    <property type="molecule type" value="Genomic_DNA"/>
</dbReference>
<feature type="region of interest" description="Disordered" evidence="1">
    <location>
        <begin position="436"/>
        <end position="464"/>
    </location>
</feature>
<dbReference type="Pfam" id="PF03732">
    <property type="entry name" value="Retrotrans_gag"/>
    <property type="match status" value="1"/>
</dbReference>
<dbReference type="AlphaFoldDB" id="A0A438FFL9"/>
<dbReference type="Proteomes" id="UP000288805">
    <property type="component" value="Unassembled WGS sequence"/>
</dbReference>
<proteinExistence type="predicted"/>
<dbReference type="PANTHER" id="PTHR33223:SF8">
    <property type="entry name" value="OS04G0172440 PROTEIN"/>
    <property type="match status" value="1"/>
</dbReference>
<feature type="compositionally biased region" description="Polar residues" evidence="1">
    <location>
        <begin position="541"/>
        <end position="552"/>
    </location>
</feature>
<gene>
    <name evidence="3" type="ORF">CK203_115389</name>
</gene>
<evidence type="ECO:0000313" key="3">
    <source>
        <dbReference type="EMBL" id="RVW58762.1"/>
    </source>
</evidence>
<name>A0A438FFL9_VITVI</name>
<dbReference type="InterPro" id="IPR005162">
    <property type="entry name" value="Retrotrans_gag_dom"/>
</dbReference>
<dbReference type="PANTHER" id="PTHR33223">
    <property type="entry name" value="CCHC-TYPE DOMAIN-CONTAINING PROTEIN"/>
    <property type="match status" value="1"/>
</dbReference>
<comment type="caution">
    <text evidence="3">The sequence shown here is derived from an EMBL/GenBank/DDBJ whole genome shotgun (WGS) entry which is preliminary data.</text>
</comment>
<feature type="domain" description="Retrotransposon gag" evidence="2">
    <location>
        <begin position="242"/>
        <end position="332"/>
    </location>
</feature>
<accession>A0A438FFL9</accession>
<feature type="region of interest" description="Disordered" evidence="1">
    <location>
        <begin position="541"/>
        <end position="562"/>
    </location>
</feature>
<evidence type="ECO:0000259" key="2">
    <source>
        <dbReference type="Pfam" id="PF03732"/>
    </source>
</evidence>
<sequence>MELELKVDSSIFVYRWSTDLVIVCFSHLFLSRIIDGDSLESVESGVTFLEESSRRLIRADSYPSSDSSVEMSDELASTLASIQEFMAGVSRRLDQLESSRQDPHPAGVVTDETIPHASQTAQTRPPGVSLSTPFHLADHYETIPPPTVTVPPPMVPIIGDTRLAEQEAKVERLESMMRQIRLQDGGLTWDDRDGIPAASLPAKFRMPDIERYSGIGCPKIHLRLYSTVMRAHGIDDAQLVALFPMSLSGAAQRWFASVEPSRLRTWEDVAREFLTQFAFSADIDVSRRELEATRQRPEESISSFVTRWRAKVAGMVDRPKEQDQIDMVLRNLQPRFARRLVGIPFQDLRSLVHAAFSVEGAMARGLWTDTATSPDSKGKKLIGPLTRSGEVGAISYQHRRPAHHSVYRSPIVRAPFSLPQYQYQLDYAQEPYIAQTSMQSRPPHPRVATHPPPRPYAQRPPRQFTPLGMTLTRAFEKLRDAGVIVPLVPRPLPHPIPPHFRSHEHCLYHQIPGHDTEHCSALHHAIQDLIDSGLVDLARPSVTTNPLPTHSTHAVPPPPGLQ</sequence>